<keyword evidence="2" id="KW-1185">Reference proteome</keyword>
<dbReference type="Proteomes" id="UP000790377">
    <property type="component" value="Unassembled WGS sequence"/>
</dbReference>
<dbReference type="EMBL" id="MU267765">
    <property type="protein sequence ID" value="KAH7909341.1"/>
    <property type="molecule type" value="Genomic_DNA"/>
</dbReference>
<protein>
    <submittedName>
        <fullName evidence="1">Uncharacterized protein</fullName>
    </submittedName>
</protein>
<sequence length="952" mass="101785">MSARLAGKAQNINGSADGEDAAGKKHRGILRRRRFRGTELSDSDSAPSIPRNRPLSPTHPATKRKAKGAPTGLNRSPKRTRGPVSRDRNTKHVARGSDHDITMDKRSFHTGSPFLGGRVVRSPSLQTPDTDQASLQAPIAALISHVSATGANPDTDTDSIPSIPRNRPLSPTREGVKRKAKENPAGTDSPPPKRIRQHPTGLKHFRLRRSHIARDGGHAHRYITPARNYRVENDVAGDFKNAQVAEWLRQIHVQGDIVMDNGDLRESSDTEMQYTNNDGSLSVRCVGADDDGTSDAVPVDAAPVDAAPVDAAPVEPFVSRSPSIHSPRVADTECSPGDVLPVNARLLQSLPTQPTGVAADELPIDVQRHCELSMDSCASATDKPADQVSTQALSTPNPAILVPGSEGTPARGILRSPSVESSRIANVDQPVNVLANGEHELFMGACASALEQHTNQVSMPPLSEKAPSAILESKRSERSYEPDPSVPSSGAADEEQGSSTRTRDSASIQSADQTPIPGVSAHAPLTTLTPTGSDGVSEQSISRKSSVESSEIVDNESLIACREHKQIMGTCASVPEQCANQVSTLSVFENSRSVLPSPSVPSSDEQESTNTRGSVSINPVNQTSMHAPGHFIRLSAPDHSASSTQALPMSVFENAASVPRGTENGHNPAISGPLDISLRSRESRLPNGVIDSPSQVWSTKSTSDAIRITSSLPSSHPPPPSNSGGSEIDTGEGMLGRARRHPILDVCDESVSMDNDWPREDKSISPQMEIEGSERTSNGTESVLHSYYLGSQSGIKSGDSDGPREDTTSRNDVDENAAGNVQHALSEQLQASHHDLLATHSNSPVIPVDLMNADEEEFEYIDIDGVSSDSQGRDDSAGEPHIENSDEDIYSDWSGIQKQQAAPMDTEDDELSSNGDSSVEDEDISSEWNGLNEQQTLSMDIGDDERRNKICT</sequence>
<accession>A0ACB8A804</accession>
<comment type="caution">
    <text evidence="1">The sequence shown here is derived from an EMBL/GenBank/DDBJ whole genome shotgun (WGS) entry which is preliminary data.</text>
</comment>
<proteinExistence type="predicted"/>
<gene>
    <name evidence="1" type="ORF">BJ138DRAFT_237021</name>
</gene>
<reference evidence="1" key="1">
    <citation type="journal article" date="2021" name="New Phytol.">
        <title>Evolutionary innovations through gain and loss of genes in the ectomycorrhizal Boletales.</title>
        <authorList>
            <person name="Wu G."/>
            <person name="Miyauchi S."/>
            <person name="Morin E."/>
            <person name="Kuo A."/>
            <person name="Drula E."/>
            <person name="Varga T."/>
            <person name="Kohler A."/>
            <person name="Feng B."/>
            <person name="Cao Y."/>
            <person name="Lipzen A."/>
            <person name="Daum C."/>
            <person name="Hundley H."/>
            <person name="Pangilinan J."/>
            <person name="Johnson J."/>
            <person name="Barry K."/>
            <person name="LaButti K."/>
            <person name="Ng V."/>
            <person name="Ahrendt S."/>
            <person name="Min B."/>
            <person name="Choi I.G."/>
            <person name="Park H."/>
            <person name="Plett J.M."/>
            <person name="Magnuson J."/>
            <person name="Spatafora J.W."/>
            <person name="Nagy L.G."/>
            <person name="Henrissat B."/>
            <person name="Grigoriev I.V."/>
            <person name="Yang Z.L."/>
            <person name="Xu J."/>
            <person name="Martin F.M."/>
        </authorList>
    </citation>
    <scope>NUCLEOTIDE SEQUENCE</scope>
    <source>
        <strain evidence="1">ATCC 28755</strain>
    </source>
</reference>
<name>A0ACB8A804_9AGAM</name>
<organism evidence="1 2">
    <name type="scientific">Hygrophoropsis aurantiaca</name>
    <dbReference type="NCBI Taxonomy" id="72124"/>
    <lineage>
        <taxon>Eukaryota</taxon>
        <taxon>Fungi</taxon>
        <taxon>Dikarya</taxon>
        <taxon>Basidiomycota</taxon>
        <taxon>Agaricomycotina</taxon>
        <taxon>Agaricomycetes</taxon>
        <taxon>Agaricomycetidae</taxon>
        <taxon>Boletales</taxon>
        <taxon>Coniophorineae</taxon>
        <taxon>Hygrophoropsidaceae</taxon>
        <taxon>Hygrophoropsis</taxon>
    </lineage>
</organism>
<evidence type="ECO:0000313" key="1">
    <source>
        <dbReference type="EMBL" id="KAH7909341.1"/>
    </source>
</evidence>
<evidence type="ECO:0000313" key="2">
    <source>
        <dbReference type="Proteomes" id="UP000790377"/>
    </source>
</evidence>